<keyword evidence="4" id="KW-0862">Zinc</keyword>
<proteinExistence type="predicted"/>
<feature type="coiled-coil region" evidence="7">
    <location>
        <begin position="477"/>
        <end position="529"/>
    </location>
</feature>
<organism evidence="10 11">
    <name type="scientific">Funneliformis geosporum</name>
    <dbReference type="NCBI Taxonomy" id="1117311"/>
    <lineage>
        <taxon>Eukaryota</taxon>
        <taxon>Fungi</taxon>
        <taxon>Fungi incertae sedis</taxon>
        <taxon>Mucoromycota</taxon>
        <taxon>Glomeromycotina</taxon>
        <taxon>Glomeromycetes</taxon>
        <taxon>Glomerales</taxon>
        <taxon>Glomeraceae</taxon>
        <taxon>Funneliformis</taxon>
    </lineage>
</organism>
<dbReference type="GO" id="GO:0000978">
    <property type="term" value="F:RNA polymerase II cis-regulatory region sequence-specific DNA binding"/>
    <property type="evidence" value="ECO:0007669"/>
    <property type="project" value="TreeGrafter"/>
</dbReference>
<keyword evidence="6" id="KW-0539">Nucleus</keyword>
<dbReference type="PANTHER" id="PTHR46297:SF1">
    <property type="entry name" value="ZINC FINGER CCCH-TYPE WITH G PATCH DOMAIN-CONTAINING PROTEIN"/>
    <property type="match status" value="1"/>
</dbReference>
<dbReference type="GO" id="GO:0005634">
    <property type="term" value="C:nucleus"/>
    <property type="evidence" value="ECO:0007669"/>
    <property type="project" value="UniProtKB-SubCell"/>
</dbReference>
<evidence type="ECO:0000256" key="8">
    <source>
        <dbReference type="SAM" id="MobiDB-lite"/>
    </source>
</evidence>
<dbReference type="SMART" id="SM00443">
    <property type="entry name" value="G_patch"/>
    <property type="match status" value="1"/>
</dbReference>
<dbReference type="OrthoDB" id="4822at2759"/>
<keyword evidence="2" id="KW-0479">Metal-binding</keyword>
<evidence type="ECO:0000313" key="10">
    <source>
        <dbReference type="EMBL" id="CAI2178256.1"/>
    </source>
</evidence>
<dbReference type="Proteomes" id="UP001153678">
    <property type="component" value="Unassembled WGS sequence"/>
</dbReference>
<dbReference type="GO" id="GO:0001227">
    <property type="term" value="F:DNA-binding transcription repressor activity, RNA polymerase II-specific"/>
    <property type="evidence" value="ECO:0007669"/>
    <property type="project" value="TreeGrafter"/>
</dbReference>
<dbReference type="Gene3D" id="2.30.30.140">
    <property type="match status" value="1"/>
</dbReference>
<feature type="compositionally biased region" description="Acidic residues" evidence="8">
    <location>
        <begin position="255"/>
        <end position="270"/>
    </location>
</feature>
<feature type="region of interest" description="Disordered" evidence="8">
    <location>
        <begin position="254"/>
        <end position="280"/>
    </location>
</feature>
<comment type="caution">
    <text evidence="10">The sequence shown here is derived from an EMBL/GenBank/DDBJ whole genome shotgun (WGS) entry which is preliminary data.</text>
</comment>
<accession>A0A9W4WQ86</accession>
<sequence length="549" mass="62505">MSTTDLESSIKENEESLKEIRELLLLSPEESELKNLATELENLIKIQQEQILQTKKKELLARFGLTEEKNDENGKTNFKMEGVDMLAQNNFFTNNEEMEILQPGNKCCIPWTHPDYEKVYFLPGLIHSINTEKRTCDVLILTPITQSTRLCEKYISSQCNTTSCPHNCSHGEEISFELVAPYELLNIGNMDAYQVGRYFWAKYKDDEVWYMAKLISIETGGQGFRIIYKGYEDEHPNGFVVSHDEIIPVVGLDNEHDESDEESSYSEYSDECGSLSESDSSSLRIGLDTINIDDISSNNQNDTQIHFAEWEKHTRGVASRMMAKMGYKMGEGLGKNSEGITNPIEVKLFSKGVSLDFIDKKGTADQTGPHRRRRHRHKSEGSKIANSGTNISHGRIKEHTTFSSTENNNSDPQQTVFDFLNVSLNKGKHRDNNNLTGVSNISTSSLQSNTSAGSSSNNNSSTDRSHKYSSEASQLQLYHIQNQLNQKSQELQKAKESFKRNEKKDPTMANHFREKINEIETTYQVLKRKEQEIQRGLDRAKGRKKMTIF</sequence>
<feature type="region of interest" description="Disordered" evidence="8">
    <location>
        <begin position="360"/>
        <end position="396"/>
    </location>
</feature>
<comment type="subcellular location">
    <subcellularLocation>
        <location evidence="1">Nucleus</location>
    </subcellularLocation>
</comment>
<dbReference type="AlphaFoldDB" id="A0A9W4WQ86"/>
<dbReference type="PANTHER" id="PTHR46297">
    <property type="entry name" value="ZINC FINGER CCCH-TYPE WITH G PATCH DOMAIN-CONTAINING PROTEIN"/>
    <property type="match status" value="1"/>
</dbReference>
<evidence type="ECO:0000256" key="6">
    <source>
        <dbReference type="ARBA" id="ARBA00023242"/>
    </source>
</evidence>
<evidence type="ECO:0000256" key="1">
    <source>
        <dbReference type="ARBA" id="ARBA00004123"/>
    </source>
</evidence>
<evidence type="ECO:0000259" key="9">
    <source>
        <dbReference type="PROSITE" id="PS50174"/>
    </source>
</evidence>
<dbReference type="EMBL" id="CAMKVN010001825">
    <property type="protein sequence ID" value="CAI2178256.1"/>
    <property type="molecule type" value="Genomic_DNA"/>
</dbReference>
<keyword evidence="7" id="KW-0175">Coiled coil</keyword>
<feature type="domain" description="G-patch" evidence="9">
    <location>
        <begin position="314"/>
        <end position="360"/>
    </location>
</feature>
<keyword evidence="11" id="KW-1185">Reference proteome</keyword>
<evidence type="ECO:0000256" key="3">
    <source>
        <dbReference type="ARBA" id="ARBA00022771"/>
    </source>
</evidence>
<evidence type="ECO:0000256" key="7">
    <source>
        <dbReference type="SAM" id="Coils"/>
    </source>
</evidence>
<evidence type="ECO:0000256" key="4">
    <source>
        <dbReference type="ARBA" id="ARBA00022833"/>
    </source>
</evidence>
<keyword evidence="5" id="KW-0238">DNA-binding</keyword>
<feature type="coiled-coil region" evidence="7">
    <location>
        <begin position="30"/>
        <end position="57"/>
    </location>
</feature>
<feature type="compositionally biased region" description="Basic residues" evidence="8">
    <location>
        <begin position="369"/>
        <end position="378"/>
    </location>
</feature>
<evidence type="ECO:0000256" key="2">
    <source>
        <dbReference type="ARBA" id="ARBA00022723"/>
    </source>
</evidence>
<dbReference type="InterPro" id="IPR000467">
    <property type="entry name" value="G_patch_dom"/>
</dbReference>
<keyword evidence="3" id="KW-0863">Zinc-finger</keyword>
<dbReference type="GO" id="GO:0008270">
    <property type="term" value="F:zinc ion binding"/>
    <property type="evidence" value="ECO:0007669"/>
    <property type="project" value="UniProtKB-KW"/>
</dbReference>
<feature type="compositionally biased region" description="Low complexity" evidence="8">
    <location>
        <begin position="271"/>
        <end position="280"/>
    </location>
</feature>
<evidence type="ECO:0000256" key="5">
    <source>
        <dbReference type="ARBA" id="ARBA00023125"/>
    </source>
</evidence>
<dbReference type="Pfam" id="PF01585">
    <property type="entry name" value="G-patch"/>
    <property type="match status" value="1"/>
</dbReference>
<evidence type="ECO:0000313" key="11">
    <source>
        <dbReference type="Proteomes" id="UP001153678"/>
    </source>
</evidence>
<name>A0A9W4WQ86_9GLOM</name>
<dbReference type="PROSITE" id="PS50174">
    <property type="entry name" value="G_PATCH"/>
    <property type="match status" value="1"/>
</dbReference>
<feature type="compositionally biased region" description="Low complexity" evidence="8">
    <location>
        <begin position="439"/>
        <end position="462"/>
    </location>
</feature>
<feature type="region of interest" description="Disordered" evidence="8">
    <location>
        <begin position="428"/>
        <end position="471"/>
    </location>
</feature>
<reference evidence="10" key="1">
    <citation type="submission" date="2022-08" db="EMBL/GenBank/DDBJ databases">
        <authorList>
            <person name="Kallberg Y."/>
            <person name="Tangrot J."/>
            <person name="Rosling A."/>
        </authorList>
    </citation>
    <scope>NUCLEOTIDE SEQUENCE</scope>
    <source>
        <strain evidence="10">Wild A</strain>
    </source>
</reference>
<protein>
    <submittedName>
        <fullName evidence="10">13577_t:CDS:1</fullName>
    </submittedName>
</protein>
<gene>
    <name evidence="10" type="ORF">FWILDA_LOCUS8494</name>
</gene>